<feature type="domain" description="K Homology" evidence="3">
    <location>
        <begin position="774"/>
        <end position="868"/>
    </location>
</feature>
<dbReference type="CDD" id="cd22343">
    <property type="entry name" value="PDDEXK_lambda_exonuclease-like"/>
    <property type="match status" value="1"/>
</dbReference>
<dbReference type="CDD" id="cd22434">
    <property type="entry name" value="KH-I_HNRNPK_rpt3"/>
    <property type="match status" value="1"/>
</dbReference>
<accession>A0AAU9TU79</accession>
<protein>
    <recommendedName>
        <fullName evidence="3">K Homology domain-containing protein</fullName>
    </recommendedName>
</protein>
<dbReference type="PROSITE" id="PS50084">
    <property type="entry name" value="KH_TYPE_1"/>
    <property type="match status" value="2"/>
</dbReference>
<dbReference type="InterPro" id="IPR004087">
    <property type="entry name" value="KH_dom"/>
</dbReference>
<feature type="compositionally biased region" description="Low complexity" evidence="2">
    <location>
        <begin position="733"/>
        <end position="742"/>
    </location>
</feature>
<feature type="region of interest" description="Disordered" evidence="2">
    <location>
        <begin position="668"/>
        <end position="780"/>
    </location>
</feature>
<dbReference type="Pfam" id="PF00013">
    <property type="entry name" value="KH_1"/>
    <property type="match status" value="2"/>
</dbReference>
<keyword evidence="5" id="KW-1185">Reference proteome</keyword>
<dbReference type="SUPFAM" id="SSF54791">
    <property type="entry name" value="Eukaryotic type KH-domain (KH-domain type I)"/>
    <property type="match status" value="2"/>
</dbReference>
<evidence type="ECO:0000259" key="3">
    <source>
        <dbReference type="SMART" id="SM00322"/>
    </source>
</evidence>
<feature type="domain" description="K Homology" evidence="3">
    <location>
        <begin position="441"/>
        <end position="502"/>
    </location>
</feature>
<evidence type="ECO:0000313" key="4">
    <source>
        <dbReference type="EMBL" id="CAH2089403.1"/>
    </source>
</evidence>
<feature type="compositionally biased region" description="Polar residues" evidence="2">
    <location>
        <begin position="159"/>
        <end position="177"/>
    </location>
</feature>
<comment type="caution">
    <text evidence="4">The sequence shown here is derived from an EMBL/GenBank/DDBJ whole genome shotgun (WGS) entry which is preliminary data.</text>
</comment>
<feature type="compositionally biased region" description="Low complexity" evidence="2">
    <location>
        <begin position="752"/>
        <end position="767"/>
    </location>
</feature>
<dbReference type="InterPro" id="IPR004088">
    <property type="entry name" value="KH_dom_type_1"/>
</dbReference>
<evidence type="ECO:0000256" key="1">
    <source>
        <dbReference type="PROSITE-ProRule" id="PRU00117"/>
    </source>
</evidence>
<dbReference type="SMART" id="SM00322">
    <property type="entry name" value="KH"/>
    <property type="match status" value="2"/>
</dbReference>
<evidence type="ECO:0000256" key="2">
    <source>
        <dbReference type="SAM" id="MobiDB-lite"/>
    </source>
</evidence>
<feature type="compositionally biased region" description="Gly residues" evidence="2">
    <location>
        <begin position="671"/>
        <end position="684"/>
    </location>
</feature>
<dbReference type="InterPro" id="IPR011335">
    <property type="entry name" value="Restrct_endonuc-II-like"/>
</dbReference>
<dbReference type="GO" id="GO:0006281">
    <property type="term" value="P:DNA repair"/>
    <property type="evidence" value="ECO:0007669"/>
    <property type="project" value="UniProtKB-ARBA"/>
</dbReference>
<dbReference type="Gene3D" id="3.90.320.10">
    <property type="match status" value="1"/>
</dbReference>
<dbReference type="PANTHER" id="PTHR39953">
    <property type="entry name" value="RE54151P"/>
    <property type="match status" value="1"/>
</dbReference>
<dbReference type="Proteomes" id="UP001153954">
    <property type="component" value="Unassembled WGS sequence"/>
</dbReference>
<sequence>MEPGFSRGQSNNLPKVDLLMVADYFTNHAKYISAEIQGKKLARAGRDSYGDNAIGYVQVRRLHPQCTVKAKVTPEHKVRATTYRCTFVCDEVTNKIENLECEGCAASKGGCKHTMALVMWLYRRSEEPACTEVACYWMKPKMSQVGSQLKFIKAKDMSNTRQPRSSTAPLTPNDTPNESFLQSVIKKSMELGIDSQIMTYFRPTADVDKVSIHNLVIQFRKENNVKDADRFISFCKENIRSQQCDAIENATRSQADCKLWHEMRYARITASKAHESAKCSTPDGVLVETILGAYKFKETFAIKRGKLLEESVMKVVSKIKNIQFKRVGFILSKDYPVLGASPDGIAEDCILEIKCPLTNKNIDKYVKDGVVVQKYNAQIQLQMFFARKEKCFFCIAHEDFETSQKVDIHEVTYDKDYCAELIRKCVMFWKENGTPKGGSSEDLDVRLLIHQSRAGCVIGKAGAKIKELRETATFRHVHGEVDGANQLNRPHRARHAIEAPMMLAQNPTTHGSGEAGSARSNMFARHVHTACIFGSRSCRVRSERDGSSVRLERTFRWPLGVITEGWLNTCRWGFIRRKRGAALELPAHVTRGRFLFTVSTSSIDKTGARLKIFSSPAPQSSERVVQLVGKPDAVAAGVREVLHLVRQVPIKGVIQNYDPHNYDDFYADEYGGFGNGQGPRGGPRGGPPRGPPRGPPPMGPSGRPPPPRGGPPMGRSGPPPPRAFNEFGGPGPRGNFNGPPRGNFGGGGGGFSSNFGGSRSSSGSNFNGSGGNQQETTTQVTIPKDVSYRYYIVTDAANSSVMWWVVGDVAQLAGAIIGKAGSRIRKIRAESGAGIEIAEPLAGASDRIITITGTPQRIQKAQYLLQQR</sequence>
<evidence type="ECO:0000313" key="5">
    <source>
        <dbReference type="Proteomes" id="UP001153954"/>
    </source>
</evidence>
<gene>
    <name evidence="4" type="ORF">EEDITHA_LOCUS5458</name>
</gene>
<dbReference type="SUPFAM" id="SSF52980">
    <property type="entry name" value="Restriction endonuclease-like"/>
    <property type="match status" value="1"/>
</dbReference>
<dbReference type="GO" id="GO:0003723">
    <property type="term" value="F:RNA binding"/>
    <property type="evidence" value="ECO:0007669"/>
    <property type="project" value="UniProtKB-UniRule"/>
</dbReference>
<reference evidence="4" key="1">
    <citation type="submission" date="2022-03" db="EMBL/GenBank/DDBJ databases">
        <authorList>
            <person name="Tunstrom K."/>
        </authorList>
    </citation>
    <scope>NUCLEOTIDE SEQUENCE</scope>
</reference>
<keyword evidence="1" id="KW-0694">RNA-binding</keyword>
<feature type="compositionally biased region" description="Pro residues" evidence="2">
    <location>
        <begin position="685"/>
        <end position="710"/>
    </location>
</feature>
<dbReference type="Gene3D" id="3.30.1370.10">
    <property type="entry name" value="K Homology domain, type 1"/>
    <property type="match status" value="2"/>
</dbReference>
<dbReference type="InterPro" id="IPR011604">
    <property type="entry name" value="PDDEXK-like_dom_sf"/>
</dbReference>
<dbReference type="InterPro" id="IPR036612">
    <property type="entry name" value="KH_dom_type_1_sf"/>
</dbReference>
<proteinExistence type="predicted"/>
<dbReference type="Pfam" id="PF09588">
    <property type="entry name" value="YqaJ"/>
    <property type="match status" value="1"/>
</dbReference>
<feature type="region of interest" description="Disordered" evidence="2">
    <location>
        <begin position="156"/>
        <end position="177"/>
    </location>
</feature>
<dbReference type="AlphaFoldDB" id="A0AAU9TU79"/>
<dbReference type="PANTHER" id="PTHR39953:SF1">
    <property type="entry name" value="RE54151P"/>
    <property type="match status" value="1"/>
</dbReference>
<dbReference type="InterPro" id="IPR019080">
    <property type="entry name" value="YqaJ_viral_recombinase"/>
</dbReference>
<organism evidence="4 5">
    <name type="scientific">Euphydryas editha</name>
    <name type="common">Edith's checkerspot</name>
    <dbReference type="NCBI Taxonomy" id="104508"/>
    <lineage>
        <taxon>Eukaryota</taxon>
        <taxon>Metazoa</taxon>
        <taxon>Ecdysozoa</taxon>
        <taxon>Arthropoda</taxon>
        <taxon>Hexapoda</taxon>
        <taxon>Insecta</taxon>
        <taxon>Pterygota</taxon>
        <taxon>Neoptera</taxon>
        <taxon>Endopterygota</taxon>
        <taxon>Lepidoptera</taxon>
        <taxon>Glossata</taxon>
        <taxon>Ditrysia</taxon>
        <taxon>Papilionoidea</taxon>
        <taxon>Nymphalidae</taxon>
        <taxon>Nymphalinae</taxon>
        <taxon>Euphydryas</taxon>
    </lineage>
</organism>
<name>A0AAU9TU79_EUPED</name>
<dbReference type="EMBL" id="CAKOGL010000008">
    <property type="protein sequence ID" value="CAH2089403.1"/>
    <property type="molecule type" value="Genomic_DNA"/>
</dbReference>
<dbReference type="GO" id="GO:0010468">
    <property type="term" value="P:regulation of gene expression"/>
    <property type="evidence" value="ECO:0007669"/>
    <property type="project" value="UniProtKB-ARBA"/>
</dbReference>